<feature type="chain" id="PRO_5016860509" description="Tail specific protease domain-containing protein" evidence="1">
    <location>
        <begin position="24"/>
        <end position="347"/>
    </location>
</feature>
<evidence type="ECO:0000313" key="3">
    <source>
        <dbReference type="EMBL" id="RAW02700.1"/>
    </source>
</evidence>
<dbReference type="OrthoDB" id="6397760at2"/>
<dbReference type="Gene3D" id="3.30.750.44">
    <property type="match status" value="1"/>
</dbReference>
<name>A0A364Y6Y2_9BACT</name>
<evidence type="ECO:0000256" key="1">
    <source>
        <dbReference type="SAM" id="SignalP"/>
    </source>
</evidence>
<proteinExistence type="predicted"/>
<dbReference type="PANTHER" id="PTHR11261">
    <property type="entry name" value="INTERPHOTORECEPTOR RETINOID-BINDING PROTEIN"/>
    <property type="match status" value="1"/>
</dbReference>
<dbReference type="InterPro" id="IPR028204">
    <property type="entry name" value="Tricorn_C1"/>
</dbReference>
<reference evidence="3 4" key="1">
    <citation type="submission" date="2018-06" db="EMBL/GenBank/DDBJ databases">
        <title>Chryseolinea flavus sp. nov., a member of the phylum Bacteroidetes isolated from soil.</title>
        <authorList>
            <person name="Li Y."/>
            <person name="Wang J."/>
        </authorList>
    </citation>
    <scope>NUCLEOTIDE SEQUENCE [LARGE SCALE GENOMIC DNA]</scope>
    <source>
        <strain evidence="3 4">SDU1-6</strain>
    </source>
</reference>
<dbReference type="Pfam" id="PF14684">
    <property type="entry name" value="Tricorn_C1"/>
    <property type="match status" value="1"/>
</dbReference>
<feature type="domain" description="Tail specific protease" evidence="2">
    <location>
        <begin position="122"/>
        <end position="325"/>
    </location>
</feature>
<dbReference type="InterPro" id="IPR029045">
    <property type="entry name" value="ClpP/crotonase-like_dom_sf"/>
</dbReference>
<dbReference type="Gene3D" id="3.90.226.10">
    <property type="entry name" value="2-enoyl-CoA Hydratase, Chain A, domain 1"/>
    <property type="match status" value="1"/>
</dbReference>
<dbReference type="SMART" id="SM00245">
    <property type="entry name" value="TSPc"/>
    <property type="match status" value="1"/>
</dbReference>
<dbReference type="EMBL" id="QMFY01000001">
    <property type="protein sequence ID" value="RAW02700.1"/>
    <property type="molecule type" value="Genomic_DNA"/>
</dbReference>
<keyword evidence="1" id="KW-0732">Signal</keyword>
<dbReference type="RefSeq" id="WP_112744917.1">
    <property type="nucleotide sequence ID" value="NZ_QMFY01000001.1"/>
</dbReference>
<evidence type="ECO:0000313" key="4">
    <source>
        <dbReference type="Proteomes" id="UP000251889"/>
    </source>
</evidence>
<comment type="caution">
    <text evidence="3">The sequence shown here is derived from an EMBL/GenBank/DDBJ whole genome shotgun (WGS) entry which is preliminary data.</text>
</comment>
<dbReference type="Proteomes" id="UP000251889">
    <property type="component" value="Unassembled WGS sequence"/>
</dbReference>
<dbReference type="SUPFAM" id="SSF52096">
    <property type="entry name" value="ClpP/crotonase"/>
    <property type="match status" value="1"/>
</dbReference>
<keyword evidence="4" id="KW-1185">Reference proteome</keyword>
<protein>
    <recommendedName>
        <fullName evidence="2">Tail specific protease domain-containing protein</fullName>
    </recommendedName>
</protein>
<accession>A0A364Y6Y2</accession>
<sequence length="347" mass="39084">MNAIKIYFKRTTIILICCTVLMAAHPPKPTPTENFEYFWKTFDTHYGLFGVKHVNWVDVYNQFKPRVHDSMTDEALYALLSEMITLLNDNHLNLYPTNGDLPAFPGGILRYVNGKLTILKAQEDYDLDVVKKYLTNYHEATGSVRYGILPDNIGYITITSHGDSRKDIQQSMTTILGALKDTRGMIIDVRGDYGGHDAIAQLIAGYFTAEEKLYMITKKKNGPAHDDFTRPEHWTIAPKTKTPYLKPTIVLTSRFTQSAGETFTLALRELSHVKIMGDTTAGSFSDNPTTEMPNGWMFTVSIGDYRDARGKSFEGIGIAPDEFIRTTKEDLLQGKDVALEAALKKFQ</sequence>
<evidence type="ECO:0000259" key="2">
    <source>
        <dbReference type="SMART" id="SM00245"/>
    </source>
</evidence>
<dbReference type="GO" id="GO:0008236">
    <property type="term" value="F:serine-type peptidase activity"/>
    <property type="evidence" value="ECO:0007669"/>
    <property type="project" value="InterPro"/>
</dbReference>
<dbReference type="GO" id="GO:0006508">
    <property type="term" value="P:proteolysis"/>
    <property type="evidence" value="ECO:0007669"/>
    <property type="project" value="InterPro"/>
</dbReference>
<gene>
    <name evidence="3" type="ORF">DQQ10_00910</name>
</gene>
<dbReference type="InterPro" id="IPR005151">
    <property type="entry name" value="Tail-specific_protease"/>
</dbReference>
<organism evidence="3 4">
    <name type="scientific">Pseudochryseolinea flava</name>
    <dbReference type="NCBI Taxonomy" id="2059302"/>
    <lineage>
        <taxon>Bacteria</taxon>
        <taxon>Pseudomonadati</taxon>
        <taxon>Bacteroidota</taxon>
        <taxon>Cytophagia</taxon>
        <taxon>Cytophagales</taxon>
        <taxon>Fulvivirgaceae</taxon>
        <taxon>Pseudochryseolinea</taxon>
    </lineage>
</organism>
<dbReference type="CDD" id="cd07563">
    <property type="entry name" value="Peptidase_S41_IRBP"/>
    <property type="match status" value="1"/>
</dbReference>
<feature type="signal peptide" evidence="1">
    <location>
        <begin position="1"/>
        <end position="23"/>
    </location>
</feature>
<dbReference type="Pfam" id="PF03572">
    <property type="entry name" value="Peptidase_S41"/>
    <property type="match status" value="1"/>
</dbReference>
<dbReference type="PANTHER" id="PTHR11261:SF3">
    <property type="entry name" value="RETINOL-BINDING PROTEIN 3"/>
    <property type="match status" value="1"/>
</dbReference>
<dbReference type="AlphaFoldDB" id="A0A364Y6Y2"/>